<evidence type="ECO:0000256" key="1">
    <source>
        <dbReference type="SAM" id="MobiDB-lite"/>
    </source>
</evidence>
<dbReference type="EMBL" id="SSSN01000016">
    <property type="protein sequence ID" value="THG28955.1"/>
    <property type="molecule type" value="Genomic_DNA"/>
</dbReference>
<dbReference type="Proteomes" id="UP000307380">
    <property type="component" value="Unassembled WGS sequence"/>
</dbReference>
<proteinExistence type="predicted"/>
<comment type="caution">
    <text evidence="3">The sequence shown here is derived from an EMBL/GenBank/DDBJ whole genome shotgun (WGS) entry which is preliminary data.</text>
</comment>
<evidence type="ECO:0000313" key="4">
    <source>
        <dbReference type="Proteomes" id="UP000307380"/>
    </source>
</evidence>
<evidence type="ECO:0000313" key="3">
    <source>
        <dbReference type="EMBL" id="THG32097.1"/>
    </source>
</evidence>
<dbReference type="RefSeq" id="WP_136425018.1">
    <property type="nucleotide sequence ID" value="NZ_OZ241748.1"/>
</dbReference>
<organism evidence="3 4">
    <name type="scientific">Orlajensenia flava</name>
    <dbReference type="NCBI Taxonomy" id="2565934"/>
    <lineage>
        <taxon>Bacteria</taxon>
        <taxon>Bacillati</taxon>
        <taxon>Actinomycetota</taxon>
        <taxon>Actinomycetes</taxon>
        <taxon>Micrococcales</taxon>
        <taxon>Microbacteriaceae</taxon>
        <taxon>Orlajensenia</taxon>
    </lineage>
</organism>
<dbReference type="OrthoDB" id="2720376at2"/>
<dbReference type="AlphaFoldDB" id="A0A4V3WTI8"/>
<accession>A0A4V3WTI8</accession>
<reference evidence="3 4" key="1">
    <citation type="submission" date="2019-04" db="EMBL/GenBank/DDBJ databases">
        <authorList>
            <person name="Jiang L."/>
        </authorList>
    </citation>
    <scope>NUCLEOTIDE SEQUENCE [LARGE SCALE GENOMIC DNA]</scope>
    <source>
        <strain evidence="3 4">YIM 131861</strain>
    </source>
</reference>
<keyword evidence="4" id="KW-1185">Reference proteome</keyword>
<protein>
    <submittedName>
        <fullName evidence="3">DUF2277 domain-containing protein</fullName>
    </submittedName>
</protein>
<gene>
    <name evidence="3" type="ORF">E6C70_13190</name>
    <name evidence="2" type="ORF">E6C70_16415</name>
</gene>
<feature type="region of interest" description="Disordered" evidence="1">
    <location>
        <begin position="73"/>
        <end position="106"/>
    </location>
</feature>
<sequence>MCRNIRCLHNFEPATTDDEVREAALQFVRKVSGSTRPSRANAEAFDRAIDEIAEATRRMLDQLVTIAPPKSREVEAVKGRQRHEKRMEREVRIRTAPAAEPSAALV</sequence>
<dbReference type="Pfam" id="PF10041">
    <property type="entry name" value="DUF2277"/>
    <property type="match status" value="1"/>
</dbReference>
<dbReference type="EMBL" id="SSSN01000010">
    <property type="protein sequence ID" value="THG32097.1"/>
    <property type="molecule type" value="Genomic_DNA"/>
</dbReference>
<name>A0A4V3WTI8_9MICO</name>
<dbReference type="InterPro" id="IPR018735">
    <property type="entry name" value="DUF2277"/>
</dbReference>
<evidence type="ECO:0000313" key="2">
    <source>
        <dbReference type="EMBL" id="THG28955.1"/>
    </source>
</evidence>